<accession>A0A2S5TJ75</accession>
<comment type="caution">
    <text evidence="2">The sequence shown here is derived from an EMBL/GenBank/DDBJ whole genome shotgun (WGS) entry which is preliminary data.</text>
</comment>
<dbReference type="AlphaFoldDB" id="A0A2S5TJ75"/>
<evidence type="ECO:0000256" key="1">
    <source>
        <dbReference type="SAM" id="MobiDB-lite"/>
    </source>
</evidence>
<dbReference type="OrthoDB" id="9812921at2"/>
<reference evidence="2 3" key="1">
    <citation type="submission" date="2018-02" db="EMBL/GenBank/DDBJ databases">
        <title>Genome sequencing of Solimonas sp. HR-BB.</title>
        <authorList>
            <person name="Lee Y."/>
            <person name="Jeon C.O."/>
        </authorList>
    </citation>
    <scope>NUCLEOTIDE SEQUENCE [LARGE SCALE GENOMIC DNA]</scope>
    <source>
        <strain evidence="2 3">HR-BB</strain>
    </source>
</reference>
<dbReference type="Proteomes" id="UP000238220">
    <property type="component" value="Unassembled WGS sequence"/>
</dbReference>
<keyword evidence="3" id="KW-1185">Reference proteome</keyword>
<sequence>MRIDLPSAALQPTVTRLNPGAALPEFALAMDLPPAVPPLPRPTPAPAMPLAPQRPVATLLMQVLGQPPPAHWRLRELDPASYAPAQPDPEMPQTLSLELRLVSSDGHALPARLVLSVFALAREQAPGLVEALRRHDASAMPGPILDRTAAELAGTRHGFEWTADGRALWQAQALAMRGWLQVRPRELPRKPGAALSQPAEPGEFDPEPMPAGSPPMPDDGAPVLGVGQWLWLSAKGFGSWLKTYW</sequence>
<dbReference type="RefSeq" id="WP_104229266.1">
    <property type="nucleotide sequence ID" value="NZ_PSNW01000002.1"/>
</dbReference>
<proteinExistence type="predicted"/>
<gene>
    <name evidence="2" type="ORF">C3942_05025</name>
</gene>
<name>A0A2S5TJ75_9GAMM</name>
<organism evidence="2 3">
    <name type="scientific">Solimonas fluminis</name>
    <dbReference type="NCBI Taxonomy" id="2086571"/>
    <lineage>
        <taxon>Bacteria</taxon>
        <taxon>Pseudomonadati</taxon>
        <taxon>Pseudomonadota</taxon>
        <taxon>Gammaproteobacteria</taxon>
        <taxon>Nevskiales</taxon>
        <taxon>Nevskiaceae</taxon>
        <taxon>Solimonas</taxon>
    </lineage>
</organism>
<evidence type="ECO:0000313" key="3">
    <source>
        <dbReference type="Proteomes" id="UP000238220"/>
    </source>
</evidence>
<evidence type="ECO:0000313" key="2">
    <source>
        <dbReference type="EMBL" id="PPE75040.1"/>
    </source>
</evidence>
<feature type="region of interest" description="Disordered" evidence="1">
    <location>
        <begin position="188"/>
        <end position="215"/>
    </location>
</feature>
<dbReference type="EMBL" id="PSNW01000002">
    <property type="protein sequence ID" value="PPE75040.1"/>
    <property type="molecule type" value="Genomic_DNA"/>
</dbReference>
<protein>
    <submittedName>
        <fullName evidence="2">Uncharacterized protein</fullName>
    </submittedName>
</protein>